<proteinExistence type="predicted"/>
<reference evidence="1 2" key="1">
    <citation type="journal article" date="2012" name="Science">
        <title>The Paleozoic origin of enzymatic lignin decomposition reconstructed from 31 fungal genomes.</title>
        <authorList>
            <person name="Floudas D."/>
            <person name="Binder M."/>
            <person name="Riley R."/>
            <person name="Barry K."/>
            <person name="Blanchette R.A."/>
            <person name="Henrissat B."/>
            <person name="Martinez A.T."/>
            <person name="Otillar R."/>
            <person name="Spatafora J.W."/>
            <person name="Yadav J.S."/>
            <person name="Aerts A."/>
            <person name="Benoit I."/>
            <person name="Boyd A."/>
            <person name="Carlson A."/>
            <person name="Copeland A."/>
            <person name="Coutinho P.M."/>
            <person name="de Vries R.P."/>
            <person name="Ferreira P."/>
            <person name="Findley K."/>
            <person name="Foster B."/>
            <person name="Gaskell J."/>
            <person name="Glotzer D."/>
            <person name="Gorecki P."/>
            <person name="Heitman J."/>
            <person name="Hesse C."/>
            <person name="Hori C."/>
            <person name="Igarashi K."/>
            <person name="Jurgens J.A."/>
            <person name="Kallen N."/>
            <person name="Kersten P."/>
            <person name="Kohler A."/>
            <person name="Kuees U."/>
            <person name="Kumar T.K.A."/>
            <person name="Kuo A."/>
            <person name="LaButti K."/>
            <person name="Larrondo L.F."/>
            <person name="Lindquist E."/>
            <person name="Ling A."/>
            <person name="Lombard V."/>
            <person name="Lucas S."/>
            <person name="Lundell T."/>
            <person name="Martin R."/>
            <person name="McLaughlin D.J."/>
            <person name="Morgenstern I."/>
            <person name="Morin E."/>
            <person name="Murat C."/>
            <person name="Nagy L.G."/>
            <person name="Nolan M."/>
            <person name="Ohm R.A."/>
            <person name="Patyshakuliyeva A."/>
            <person name="Rokas A."/>
            <person name="Ruiz-Duenas F.J."/>
            <person name="Sabat G."/>
            <person name="Salamov A."/>
            <person name="Samejima M."/>
            <person name="Schmutz J."/>
            <person name="Slot J.C."/>
            <person name="St John F."/>
            <person name="Stenlid J."/>
            <person name="Sun H."/>
            <person name="Sun S."/>
            <person name="Syed K."/>
            <person name="Tsang A."/>
            <person name="Wiebenga A."/>
            <person name="Young D."/>
            <person name="Pisabarro A."/>
            <person name="Eastwood D.C."/>
            <person name="Martin F."/>
            <person name="Cullen D."/>
            <person name="Grigoriev I.V."/>
            <person name="Hibbett D.S."/>
        </authorList>
    </citation>
    <scope>NUCLEOTIDE SEQUENCE [LARGE SCALE GENOMIC DNA]</scope>
    <source>
        <strain evidence="1 2">DJM-731 SS1</strain>
    </source>
</reference>
<dbReference type="RefSeq" id="XP_040626434.1">
    <property type="nucleotide sequence ID" value="XM_040774537.1"/>
</dbReference>
<feature type="non-terminal residue" evidence="1">
    <location>
        <position position="95"/>
    </location>
</feature>
<gene>
    <name evidence="1" type="ORF">DACRYDRAFT_43352</name>
</gene>
<dbReference type="OrthoDB" id="2676448at2759"/>
<evidence type="ECO:0000313" key="1">
    <source>
        <dbReference type="EMBL" id="EJT99536.1"/>
    </source>
</evidence>
<organism evidence="1 2">
    <name type="scientific">Dacryopinax primogenitus (strain DJM 731)</name>
    <name type="common">Brown rot fungus</name>
    <dbReference type="NCBI Taxonomy" id="1858805"/>
    <lineage>
        <taxon>Eukaryota</taxon>
        <taxon>Fungi</taxon>
        <taxon>Dikarya</taxon>
        <taxon>Basidiomycota</taxon>
        <taxon>Agaricomycotina</taxon>
        <taxon>Dacrymycetes</taxon>
        <taxon>Dacrymycetales</taxon>
        <taxon>Dacrymycetaceae</taxon>
        <taxon>Dacryopinax</taxon>
    </lineage>
</organism>
<dbReference type="GeneID" id="63689599"/>
<dbReference type="Proteomes" id="UP000030653">
    <property type="component" value="Unassembled WGS sequence"/>
</dbReference>
<evidence type="ECO:0000313" key="2">
    <source>
        <dbReference type="Proteomes" id="UP000030653"/>
    </source>
</evidence>
<dbReference type="AlphaFoldDB" id="M5G137"/>
<accession>M5G137</accession>
<protein>
    <submittedName>
        <fullName evidence="1">Uncharacterized protein</fullName>
    </submittedName>
</protein>
<feature type="non-terminal residue" evidence="1">
    <location>
        <position position="1"/>
    </location>
</feature>
<keyword evidence="2" id="KW-1185">Reference proteome</keyword>
<name>M5G137_DACPD</name>
<dbReference type="EMBL" id="JH795869">
    <property type="protein sequence ID" value="EJT99536.1"/>
    <property type="molecule type" value="Genomic_DNA"/>
</dbReference>
<sequence>GYKMCKALGEALQKRSKGIQSALTSYNTLTAKVNHPLLTFKDMFTYMWLSDFSLLCYSWTDIRGAMWADLEVHPVVVQWLLMQCAKEEICHLDVK</sequence>
<dbReference type="HOGENOM" id="CLU_013084_4_2_1"/>